<proteinExistence type="predicted"/>
<accession>A0A4Y2G776</accession>
<keyword evidence="2" id="KW-1185">Reference proteome</keyword>
<dbReference type="AlphaFoldDB" id="A0A4Y2G776"/>
<sequence>MLTSCAKILEQERRNQSVHSEANDKEANFLAEWPELNATIVALHRRRERKLAKSISFSSSDRLLLIRRHFDEVKDLTSNVQ</sequence>
<evidence type="ECO:0000313" key="1">
    <source>
        <dbReference type="EMBL" id="GBM49570.1"/>
    </source>
</evidence>
<gene>
    <name evidence="1" type="ORF">AVEN_186676_1</name>
</gene>
<dbReference type="EMBL" id="BGPR01001263">
    <property type="protein sequence ID" value="GBM49570.1"/>
    <property type="molecule type" value="Genomic_DNA"/>
</dbReference>
<comment type="caution">
    <text evidence="1">The sequence shown here is derived from an EMBL/GenBank/DDBJ whole genome shotgun (WGS) entry which is preliminary data.</text>
</comment>
<name>A0A4Y2G776_ARAVE</name>
<reference evidence="1 2" key="1">
    <citation type="journal article" date="2019" name="Sci. Rep.">
        <title>Orb-weaving spider Araneus ventricosus genome elucidates the spidroin gene catalogue.</title>
        <authorList>
            <person name="Kono N."/>
            <person name="Nakamura H."/>
            <person name="Ohtoshi R."/>
            <person name="Moran D.A.P."/>
            <person name="Shinohara A."/>
            <person name="Yoshida Y."/>
            <person name="Fujiwara M."/>
            <person name="Mori M."/>
            <person name="Tomita M."/>
            <person name="Arakawa K."/>
        </authorList>
    </citation>
    <scope>NUCLEOTIDE SEQUENCE [LARGE SCALE GENOMIC DNA]</scope>
</reference>
<evidence type="ECO:0000313" key="2">
    <source>
        <dbReference type="Proteomes" id="UP000499080"/>
    </source>
</evidence>
<protein>
    <submittedName>
        <fullName evidence="1">Uncharacterized protein</fullName>
    </submittedName>
</protein>
<organism evidence="1 2">
    <name type="scientific">Araneus ventricosus</name>
    <name type="common">Orbweaver spider</name>
    <name type="synonym">Epeira ventricosa</name>
    <dbReference type="NCBI Taxonomy" id="182803"/>
    <lineage>
        <taxon>Eukaryota</taxon>
        <taxon>Metazoa</taxon>
        <taxon>Ecdysozoa</taxon>
        <taxon>Arthropoda</taxon>
        <taxon>Chelicerata</taxon>
        <taxon>Arachnida</taxon>
        <taxon>Araneae</taxon>
        <taxon>Araneomorphae</taxon>
        <taxon>Entelegynae</taxon>
        <taxon>Araneoidea</taxon>
        <taxon>Araneidae</taxon>
        <taxon>Araneus</taxon>
    </lineage>
</organism>
<dbReference type="Proteomes" id="UP000499080">
    <property type="component" value="Unassembled WGS sequence"/>
</dbReference>